<proteinExistence type="predicted"/>
<keyword evidence="1 4" id="KW-0808">Transferase</keyword>
<organism evidence="4 5">
    <name type="scientific">Saccharothrix texasensis</name>
    <dbReference type="NCBI Taxonomy" id="103734"/>
    <lineage>
        <taxon>Bacteria</taxon>
        <taxon>Bacillati</taxon>
        <taxon>Actinomycetota</taxon>
        <taxon>Actinomycetes</taxon>
        <taxon>Pseudonocardiales</taxon>
        <taxon>Pseudonocardiaceae</taxon>
        <taxon>Saccharothrix</taxon>
    </lineage>
</organism>
<keyword evidence="5" id="KW-1185">Reference proteome</keyword>
<dbReference type="Pfam" id="PF00583">
    <property type="entry name" value="Acetyltransf_1"/>
    <property type="match status" value="1"/>
</dbReference>
<feature type="domain" description="N-acetyltransferase" evidence="3">
    <location>
        <begin position="202"/>
        <end position="351"/>
    </location>
</feature>
<name>A0A3N1HET1_9PSEU</name>
<dbReference type="PANTHER" id="PTHR43877:SF6">
    <property type="entry name" value="GCN5-RELATED N-ACETYLTRANSFERASE"/>
    <property type="match status" value="1"/>
</dbReference>
<dbReference type="SUPFAM" id="SSF55021">
    <property type="entry name" value="ACT-like"/>
    <property type="match status" value="1"/>
</dbReference>
<keyword evidence="2" id="KW-0012">Acyltransferase</keyword>
<accession>A0A3N1HET1</accession>
<dbReference type="CDD" id="cd04301">
    <property type="entry name" value="NAT_SF"/>
    <property type="match status" value="1"/>
</dbReference>
<dbReference type="OrthoDB" id="5516749at2"/>
<comment type="caution">
    <text evidence="4">The sequence shown here is derived from an EMBL/GenBank/DDBJ whole genome shotgun (WGS) entry which is preliminary data.</text>
</comment>
<evidence type="ECO:0000256" key="2">
    <source>
        <dbReference type="ARBA" id="ARBA00023315"/>
    </source>
</evidence>
<dbReference type="Gene3D" id="3.40.630.30">
    <property type="match status" value="1"/>
</dbReference>
<dbReference type="RefSeq" id="WP_123746198.1">
    <property type="nucleotide sequence ID" value="NZ_RJKM01000001.1"/>
</dbReference>
<evidence type="ECO:0000313" key="5">
    <source>
        <dbReference type="Proteomes" id="UP000268727"/>
    </source>
</evidence>
<dbReference type="GO" id="GO:0016747">
    <property type="term" value="F:acyltransferase activity, transferring groups other than amino-acyl groups"/>
    <property type="evidence" value="ECO:0007669"/>
    <property type="project" value="InterPro"/>
</dbReference>
<dbReference type="EMBL" id="RJKM01000001">
    <property type="protein sequence ID" value="ROP40997.1"/>
    <property type="molecule type" value="Genomic_DNA"/>
</dbReference>
<dbReference type="PANTHER" id="PTHR43877">
    <property type="entry name" value="AMINOALKYLPHOSPHONATE N-ACETYLTRANSFERASE-RELATED-RELATED"/>
    <property type="match status" value="1"/>
</dbReference>
<evidence type="ECO:0000313" key="4">
    <source>
        <dbReference type="EMBL" id="ROP40997.1"/>
    </source>
</evidence>
<dbReference type="InterPro" id="IPR045865">
    <property type="entry name" value="ACT-like_dom_sf"/>
</dbReference>
<dbReference type="InterPro" id="IPR000182">
    <property type="entry name" value="GNAT_dom"/>
</dbReference>
<gene>
    <name evidence="4" type="ORF">EDD40_6416</name>
</gene>
<dbReference type="AlphaFoldDB" id="A0A3N1HET1"/>
<dbReference type="PROSITE" id="PS51186">
    <property type="entry name" value="GNAT"/>
    <property type="match status" value="1"/>
</dbReference>
<dbReference type="InterPro" id="IPR050832">
    <property type="entry name" value="Bact_Acetyltransf"/>
</dbReference>
<evidence type="ECO:0000256" key="1">
    <source>
        <dbReference type="ARBA" id="ARBA00022679"/>
    </source>
</evidence>
<dbReference type="Proteomes" id="UP000268727">
    <property type="component" value="Unassembled WGS sequence"/>
</dbReference>
<dbReference type="SUPFAM" id="SSF55729">
    <property type="entry name" value="Acyl-CoA N-acyltransferases (Nat)"/>
    <property type="match status" value="1"/>
</dbReference>
<protein>
    <submittedName>
        <fullName evidence="4">Acetyltransferase (GNAT) family protein</fullName>
    </submittedName>
</protein>
<sequence length="371" mass="38453">MDTTPNTWRLRVELDDSPGALARVTIRLAHQDCNVLALSVIPVPGGVLDELVVQAAPGLLPADLVDAVRAEGGRCVGITAADLRDLVDAPTAALRAAALALRDPNAVGEALRVVMGADSVVVKPAEPGAAPETRPAPHREVDFRAGGPAAPEEAPAYTVKRGWSPFTQVELARGQALIDLLAAAGAAEPRPTALLTDDGMALVLRAGRAGDEEALAELHSRCSMGTLFSRYHSGLRTVPRRWLHRLLTPPRGSTAVAQCADRVVALGQLIPTSSPDCAEVSLLVEDEWQGRGVGTALLGSLAGAARAAGYRELVGWCLPAETGLVRTAARAGLPTSVRREDGLLRVAVATGGSPVTGPGRLESASRQVASG</sequence>
<reference evidence="4 5" key="1">
    <citation type="submission" date="2018-11" db="EMBL/GenBank/DDBJ databases">
        <title>Sequencing the genomes of 1000 actinobacteria strains.</title>
        <authorList>
            <person name="Klenk H.-P."/>
        </authorList>
    </citation>
    <scope>NUCLEOTIDE SEQUENCE [LARGE SCALE GENOMIC DNA]</scope>
    <source>
        <strain evidence="4 5">DSM 44231</strain>
    </source>
</reference>
<evidence type="ECO:0000259" key="3">
    <source>
        <dbReference type="PROSITE" id="PS51186"/>
    </source>
</evidence>
<dbReference type="InterPro" id="IPR016181">
    <property type="entry name" value="Acyl_CoA_acyltransferase"/>
</dbReference>